<proteinExistence type="predicted"/>
<dbReference type="InterPro" id="IPR010721">
    <property type="entry name" value="UstE-like"/>
</dbReference>
<protein>
    <recommendedName>
        <fullName evidence="3">Steroid 5-alpha reductase C-terminal domain-containing protein</fullName>
    </recommendedName>
</protein>
<dbReference type="AlphaFoldDB" id="A0A6G1GKG7"/>
<evidence type="ECO:0008006" key="3">
    <source>
        <dbReference type="Google" id="ProtNLM"/>
    </source>
</evidence>
<accession>A0A6G1GKG7</accession>
<sequence>MASNESSSAGKKKPMDLINRGAKYSTPLGTSLFVGLRSLDPIFQYGILAHGVGSSLLHKIGLETLPAGLPTATGTFIDALGLSPYRLVLLSMAVGSSAKQIYWLLGLSQEAFHPSAAVPVSIYNTLVNSLNTLIFTTAIASGSTYNGGKFPQVPFVIGSLMYVVGISVETIAEIQRKNFKSKPENKGKCYTGGLWAYARHVNYAGYAVWRTGFAMAAGGYPWALAFAAWQSFDFTQRSIPILDEYCGERYGEQWAEFKKKTPYKYFPGIY</sequence>
<gene>
    <name evidence="1" type="ORF">K402DRAFT_425461</name>
</gene>
<dbReference type="Proteomes" id="UP000800041">
    <property type="component" value="Unassembled WGS sequence"/>
</dbReference>
<dbReference type="PANTHER" id="PTHR32251:SF15">
    <property type="entry name" value="3-OXO-5-ALPHA-STEROID 4-DEHYDROGENASE (DUF1295)"/>
    <property type="match status" value="1"/>
</dbReference>
<dbReference type="PANTHER" id="PTHR32251">
    <property type="entry name" value="3-OXO-5-ALPHA-STEROID 4-DEHYDROGENASE"/>
    <property type="match status" value="1"/>
</dbReference>
<dbReference type="GO" id="GO:0016020">
    <property type="term" value="C:membrane"/>
    <property type="evidence" value="ECO:0007669"/>
    <property type="project" value="TreeGrafter"/>
</dbReference>
<dbReference type="EMBL" id="ML977200">
    <property type="protein sequence ID" value="KAF1981411.1"/>
    <property type="molecule type" value="Genomic_DNA"/>
</dbReference>
<name>A0A6G1GKG7_9PEZI</name>
<reference evidence="1" key="1">
    <citation type="journal article" date="2020" name="Stud. Mycol.">
        <title>101 Dothideomycetes genomes: a test case for predicting lifestyles and emergence of pathogens.</title>
        <authorList>
            <person name="Haridas S."/>
            <person name="Albert R."/>
            <person name="Binder M."/>
            <person name="Bloem J."/>
            <person name="Labutti K."/>
            <person name="Salamov A."/>
            <person name="Andreopoulos B."/>
            <person name="Baker S."/>
            <person name="Barry K."/>
            <person name="Bills G."/>
            <person name="Bluhm B."/>
            <person name="Cannon C."/>
            <person name="Castanera R."/>
            <person name="Culley D."/>
            <person name="Daum C."/>
            <person name="Ezra D."/>
            <person name="Gonzalez J."/>
            <person name="Henrissat B."/>
            <person name="Kuo A."/>
            <person name="Liang C."/>
            <person name="Lipzen A."/>
            <person name="Lutzoni F."/>
            <person name="Magnuson J."/>
            <person name="Mondo S."/>
            <person name="Nolan M."/>
            <person name="Ohm R."/>
            <person name="Pangilinan J."/>
            <person name="Park H.-J."/>
            <person name="Ramirez L."/>
            <person name="Alfaro M."/>
            <person name="Sun H."/>
            <person name="Tritt A."/>
            <person name="Yoshinaga Y."/>
            <person name="Zwiers L.-H."/>
            <person name="Turgeon B."/>
            <person name="Goodwin S."/>
            <person name="Spatafora J."/>
            <person name="Crous P."/>
            <person name="Grigoriev I."/>
        </authorList>
    </citation>
    <scope>NUCLEOTIDE SEQUENCE</scope>
    <source>
        <strain evidence="1">CBS 113979</strain>
    </source>
</reference>
<evidence type="ECO:0000313" key="2">
    <source>
        <dbReference type="Proteomes" id="UP000800041"/>
    </source>
</evidence>
<keyword evidence="2" id="KW-1185">Reference proteome</keyword>
<evidence type="ECO:0000313" key="1">
    <source>
        <dbReference type="EMBL" id="KAF1981411.1"/>
    </source>
</evidence>
<organism evidence="1 2">
    <name type="scientific">Aulographum hederae CBS 113979</name>
    <dbReference type="NCBI Taxonomy" id="1176131"/>
    <lineage>
        <taxon>Eukaryota</taxon>
        <taxon>Fungi</taxon>
        <taxon>Dikarya</taxon>
        <taxon>Ascomycota</taxon>
        <taxon>Pezizomycotina</taxon>
        <taxon>Dothideomycetes</taxon>
        <taxon>Pleosporomycetidae</taxon>
        <taxon>Aulographales</taxon>
        <taxon>Aulographaceae</taxon>
    </lineage>
</organism>
<dbReference type="OrthoDB" id="67965at2759"/>
<dbReference type="Gene3D" id="1.20.120.1630">
    <property type="match status" value="1"/>
</dbReference>
<dbReference type="Pfam" id="PF06966">
    <property type="entry name" value="DUF1295"/>
    <property type="match status" value="1"/>
</dbReference>